<evidence type="ECO:0000313" key="6">
    <source>
        <dbReference type="Proteomes" id="UP000025238"/>
    </source>
</evidence>
<evidence type="ECO:0000259" key="4">
    <source>
        <dbReference type="SMART" id="SM00903"/>
    </source>
</evidence>
<evidence type="ECO:0000256" key="2">
    <source>
        <dbReference type="ARBA" id="ARBA00022630"/>
    </source>
</evidence>
<dbReference type="PANTHER" id="PTHR43567:SF1">
    <property type="entry name" value="FLAVOREDOXIN"/>
    <property type="match status" value="1"/>
</dbReference>
<comment type="cofactor">
    <cofactor evidence="1">
        <name>FMN</name>
        <dbReference type="ChEBI" id="CHEBI:58210"/>
    </cofactor>
</comment>
<dbReference type="Proteomes" id="UP000025238">
    <property type="component" value="Chromosome"/>
</dbReference>
<dbReference type="SUPFAM" id="SSF50475">
    <property type="entry name" value="FMN-binding split barrel"/>
    <property type="match status" value="1"/>
</dbReference>
<sequence>MKSLLQLSEVYAILEPGPVVLLGTALGGRANLMPLSWHCMMEFAPPLVGCVVSAGNHSFSALQATGECVINVPTESLARQLVGCGNCHGDQCDKFACFGLTPLPSAEVAVPRVEECYANLECRVVDRQLVDRYNFFILQVVQAWIDPSVTAPRTLHHRGYGKFMLAGKEIQLASKMR</sequence>
<evidence type="ECO:0000313" key="5">
    <source>
        <dbReference type="EMBL" id="AHY42046.1"/>
    </source>
</evidence>
<dbReference type="AlphaFoldDB" id="A0A023WQ20"/>
<dbReference type="EMBL" id="CP007509">
    <property type="protein sequence ID" value="AHY42046.1"/>
    <property type="molecule type" value="Genomic_DNA"/>
</dbReference>
<dbReference type="GO" id="GO:0016646">
    <property type="term" value="F:oxidoreductase activity, acting on the CH-NH group of donors, NAD or NADP as acceptor"/>
    <property type="evidence" value="ECO:0007669"/>
    <property type="project" value="UniProtKB-ARBA"/>
</dbReference>
<dbReference type="KEGG" id="pstu:UIB01_05930"/>
<dbReference type="PATRIC" id="fig|316.97.peg.1204"/>
<evidence type="ECO:0000256" key="3">
    <source>
        <dbReference type="ARBA" id="ARBA00038054"/>
    </source>
</evidence>
<feature type="domain" description="Flavin reductase like" evidence="4">
    <location>
        <begin position="12"/>
        <end position="162"/>
    </location>
</feature>
<dbReference type="GO" id="GO:0010181">
    <property type="term" value="F:FMN binding"/>
    <property type="evidence" value="ECO:0007669"/>
    <property type="project" value="InterPro"/>
</dbReference>
<dbReference type="InterPro" id="IPR012349">
    <property type="entry name" value="Split_barrel_FMN-bd"/>
</dbReference>
<keyword evidence="2" id="KW-0285">Flavoprotein</keyword>
<dbReference type="SMART" id="SM00903">
    <property type="entry name" value="Flavin_Reduct"/>
    <property type="match status" value="1"/>
</dbReference>
<accession>A0A023WQ20</accession>
<reference evidence="5 6" key="1">
    <citation type="submission" date="2014-03" db="EMBL/GenBank/DDBJ databases">
        <title>Complete genome sequence of Pseudomonas stutzeri 19SMN4.</title>
        <authorList>
            <person name="Brunet-Galmes I."/>
            <person name="Nogales B."/>
            <person name="Busquets A."/>
            <person name="Pena A."/>
            <person name="Gomila M."/>
            <person name="Garcia-Valdes E."/>
            <person name="Lalucat J."/>
            <person name="Bennasar A."/>
            <person name="Bosch R."/>
        </authorList>
    </citation>
    <scope>NUCLEOTIDE SEQUENCE [LARGE SCALE GENOMIC DNA]</scope>
    <source>
        <strain evidence="5 6">19SMN4</strain>
    </source>
</reference>
<dbReference type="Gene3D" id="2.30.110.10">
    <property type="entry name" value="Electron Transport, Fmn-binding Protein, Chain A"/>
    <property type="match status" value="1"/>
</dbReference>
<name>A0A023WQ20_STUST</name>
<protein>
    <submittedName>
        <fullName evidence="5">Flavin reductase</fullName>
    </submittedName>
</protein>
<evidence type="ECO:0000256" key="1">
    <source>
        <dbReference type="ARBA" id="ARBA00001917"/>
    </source>
</evidence>
<dbReference type="InterPro" id="IPR052174">
    <property type="entry name" value="Flavoredoxin"/>
</dbReference>
<dbReference type="PANTHER" id="PTHR43567">
    <property type="entry name" value="FLAVOREDOXIN-RELATED-RELATED"/>
    <property type="match status" value="1"/>
</dbReference>
<gene>
    <name evidence="5" type="ORF">UIB01_05930</name>
</gene>
<dbReference type="OrthoDB" id="9792436at2"/>
<organism evidence="5 6">
    <name type="scientific">Stutzerimonas stutzeri</name>
    <name type="common">Pseudomonas stutzeri</name>
    <dbReference type="NCBI Taxonomy" id="316"/>
    <lineage>
        <taxon>Bacteria</taxon>
        <taxon>Pseudomonadati</taxon>
        <taxon>Pseudomonadota</taxon>
        <taxon>Gammaproteobacteria</taxon>
        <taxon>Pseudomonadales</taxon>
        <taxon>Pseudomonadaceae</taxon>
        <taxon>Stutzerimonas</taxon>
    </lineage>
</organism>
<dbReference type="InterPro" id="IPR002563">
    <property type="entry name" value="Flavin_Rdtase-like_dom"/>
</dbReference>
<dbReference type="Pfam" id="PF01613">
    <property type="entry name" value="Flavin_Reduct"/>
    <property type="match status" value="1"/>
</dbReference>
<proteinExistence type="inferred from homology"/>
<comment type="similarity">
    <text evidence="3">Belongs to the flavoredoxin family.</text>
</comment>